<dbReference type="AlphaFoldDB" id="A0A1I6XFC4"/>
<proteinExistence type="predicted"/>
<evidence type="ECO:0000313" key="6">
    <source>
        <dbReference type="Proteomes" id="UP000199673"/>
    </source>
</evidence>
<name>A0A1I6XFC4_9BACT</name>
<dbReference type="GO" id="GO:0043565">
    <property type="term" value="F:sequence-specific DNA binding"/>
    <property type="evidence" value="ECO:0007669"/>
    <property type="project" value="InterPro"/>
</dbReference>
<gene>
    <name evidence="5" type="ORF">SAMN04489724_0449</name>
</gene>
<protein>
    <submittedName>
        <fullName evidence="5">AraC-type DNA-binding protein</fullName>
    </submittedName>
</protein>
<dbReference type="SMART" id="SM00342">
    <property type="entry name" value="HTH_ARAC"/>
    <property type="match status" value="1"/>
</dbReference>
<sequence length="275" mass="32386">MIKEFNYKKIGHLELSMLPKSGNEFKPYHDHIKLLFLPIGYELKVDFQEYHLQSDALLFLNPKVMIQALSTIHGGELIFFNRDFYCIEMHDHEVSCDGILYNNVFEVPFVELTPEQSAEVQQVIQEIKAEMSLQDSSTEEMLRILLKMVILKATRIWKQVHQFTEIHQDADVQFLRKFSQLVEQNFKTHHSVSEYADMLFVTPKNLSKKIKLLSNERLNTIIKNRIIHESKRLLVHTSLTVKEIAHQLNYEDVAYFIRFFSKSTGFSPTAFRKKF</sequence>
<evidence type="ECO:0000256" key="1">
    <source>
        <dbReference type="ARBA" id="ARBA00023015"/>
    </source>
</evidence>
<evidence type="ECO:0000259" key="4">
    <source>
        <dbReference type="PROSITE" id="PS01124"/>
    </source>
</evidence>
<dbReference type="STRING" id="305507.SAMN04489724_0449"/>
<keyword evidence="6" id="KW-1185">Reference proteome</keyword>
<dbReference type="PANTHER" id="PTHR43280">
    <property type="entry name" value="ARAC-FAMILY TRANSCRIPTIONAL REGULATOR"/>
    <property type="match status" value="1"/>
</dbReference>
<keyword evidence="2 5" id="KW-0238">DNA-binding</keyword>
<dbReference type="InterPro" id="IPR009057">
    <property type="entry name" value="Homeodomain-like_sf"/>
</dbReference>
<organism evidence="5 6">
    <name type="scientific">Algoriphagus locisalis</name>
    <dbReference type="NCBI Taxonomy" id="305507"/>
    <lineage>
        <taxon>Bacteria</taxon>
        <taxon>Pseudomonadati</taxon>
        <taxon>Bacteroidota</taxon>
        <taxon>Cytophagia</taxon>
        <taxon>Cytophagales</taxon>
        <taxon>Cyclobacteriaceae</taxon>
        <taxon>Algoriphagus</taxon>
    </lineage>
</organism>
<evidence type="ECO:0000256" key="2">
    <source>
        <dbReference type="ARBA" id="ARBA00023125"/>
    </source>
</evidence>
<dbReference type="EMBL" id="FPBF01000001">
    <property type="protein sequence ID" value="SFT37009.1"/>
    <property type="molecule type" value="Genomic_DNA"/>
</dbReference>
<dbReference type="PANTHER" id="PTHR43280:SF32">
    <property type="entry name" value="TRANSCRIPTIONAL REGULATORY PROTEIN"/>
    <property type="match status" value="1"/>
</dbReference>
<evidence type="ECO:0000256" key="3">
    <source>
        <dbReference type="ARBA" id="ARBA00023163"/>
    </source>
</evidence>
<dbReference type="Proteomes" id="UP000199673">
    <property type="component" value="Unassembled WGS sequence"/>
</dbReference>
<accession>A0A1I6XFC4</accession>
<dbReference type="InterPro" id="IPR018060">
    <property type="entry name" value="HTH_AraC"/>
</dbReference>
<feature type="domain" description="HTH araC/xylS-type" evidence="4">
    <location>
        <begin position="176"/>
        <end position="274"/>
    </location>
</feature>
<dbReference type="Gene3D" id="1.10.10.60">
    <property type="entry name" value="Homeodomain-like"/>
    <property type="match status" value="1"/>
</dbReference>
<evidence type="ECO:0000313" key="5">
    <source>
        <dbReference type="EMBL" id="SFT37009.1"/>
    </source>
</evidence>
<dbReference type="OrthoDB" id="9793451at2"/>
<keyword evidence="3" id="KW-0804">Transcription</keyword>
<dbReference type="GO" id="GO:0003700">
    <property type="term" value="F:DNA-binding transcription factor activity"/>
    <property type="evidence" value="ECO:0007669"/>
    <property type="project" value="InterPro"/>
</dbReference>
<keyword evidence="1" id="KW-0805">Transcription regulation</keyword>
<dbReference type="SUPFAM" id="SSF46689">
    <property type="entry name" value="Homeodomain-like"/>
    <property type="match status" value="1"/>
</dbReference>
<dbReference type="RefSeq" id="WP_091691073.1">
    <property type="nucleotide sequence ID" value="NZ_FPBF01000001.1"/>
</dbReference>
<reference evidence="6" key="1">
    <citation type="submission" date="2016-10" db="EMBL/GenBank/DDBJ databases">
        <authorList>
            <person name="Varghese N."/>
            <person name="Submissions S."/>
        </authorList>
    </citation>
    <scope>NUCLEOTIDE SEQUENCE [LARGE SCALE GENOMIC DNA]</scope>
    <source>
        <strain evidence="6">DSM 23445</strain>
    </source>
</reference>
<dbReference type="Pfam" id="PF12833">
    <property type="entry name" value="HTH_18"/>
    <property type="match status" value="1"/>
</dbReference>
<dbReference type="PROSITE" id="PS01124">
    <property type="entry name" value="HTH_ARAC_FAMILY_2"/>
    <property type="match status" value="1"/>
</dbReference>